<reference evidence="1" key="1">
    <citation type="submission" date="2018-02" db="EMBL/GenBank/DDBJ databases">
        <title>Rhizophora mucronata_Transcriptome.</title>
        <authorList>
            <person name="Meera S.P."/>
            <person name="Sreeshan A."/>
            <person name="Augustine A."/>
        </authorList>
    </citation>
    <scope>NUCLEOTIDE SEQUENCE</scope>
    <source>
        <tissue evidence="1">Leaf</tissue>
    </source>
</reference>
<dbReference type="EMBL" id="GGEC01004260">
    <property type="protein sequence ID" value="MBW84743.1"/>
    <property type="molecule type" value="Transcribed_RNA"/>
</dbReference>
<organism evidence="1">
    <name type="scientific">Rhizophora mucronata</name>
    <name type="common">Asiatic mangrove</name>
    <dbReference type="NCBI Taxonomy" id="61149"/>
    <lineage>
        <taxon>Eukaryota</taxon>
        <taxon>Viridiplantae</taxon>
        <taxon>Streptophyta</taxon>
        <taxon>Embryophyta</taxon>
        <taxon>Tracheophyta</taxon>
        <taxon>Spermatophyta</taxon>
        <taxon>Magnoliopsida</taxon>
        <taxon>eudicotyledons</taxon>
        <taxon>Gunneridae</taxon>
        <taxon>Pentapetalae</taxon>
        <taxon>rosids</taxon>
        <taxon>fabids</taxon>
        <taxon>Malpighiales</taxon>
        <taxon>Rhizophoraceae</taxon>
        <taxon>Rhizophora</taxon>
    </lineage>
</organism>
<protein>
    <submittedName>
        <fullName evidence="1">High-affinity nitrate transporter 3.1</fullName>
    </submittedName>
</protein>
<name>A0A2P2IU74_RHIMU</name>
<proteinExistence type="predicted"/>
<sequence>MKLLVGLPCPGFGEAVTKRVWLREEKWTFP</sequence>
<evidence type="ECO:0000313" key="1">
    <source>
        <dbReference type="EMBL" id="MBW84743.1"/>
    </source>
</evidence>
<dbReference type="AlphaFoldDB" id="A0A2P2IU74"/>
<accession>A0A2P2IU74</accession>